<keyword evidence="4" id="KW-1185">Reference proteome</keyword>
<dbReference type="OrthoDB" id="1932408at2"/>
<dbReference type="AlphaFoldDB" id="A0A239Z4S5"/>
<evidence type="ECO:0000313" key="2">
    <source>
        <dbReference type="EMBL" id="SDL36176.1"/>
    </source>
</evidence>
<dbReference type="EMBL" id="FNGL01000023">
    <property type="protein sequence ID" value="SDL36176.1"/>
    <property type="molecule type" value="Genomic_DNA"/>
</dbReference>
<dbReference type="Proteomes" id="UP000250223">
    <property type="component" value="Unassembled WGS sequence"/>
</dbReference>
<dbReference type="STRING" id="1494.SAMN05216497_1238"/>
<dbReference type="EMBL" id="JABFIF010000010">
    <property type="protein sequence ID" value="NOH16027.1"/>
    <property type="molecule type" value="Genomic_DNA"/>
</dbReference>
<dbReference type="GeneID" id="70576221"/>
<accession>A0A239Z4S5</accession>
<gene>
    <name evidence="1" type="ORF">HMJ28_06465</name>
    <name evidence="3" type="ORF">NCTC13028_01133</name>
    <name evidence="2" type="ORF">SAMN05216497_1238</name>
</gene>
<sequence>MARKNFRMKKTITMKRFISELGQNFSDKVKSRLLELEIRTVLTRKEVENILDIKHVEHTKYDCPTASKKGSTKGQKEFCYGRFIVIDNDLYFAETCIENESVMKCEIVDTIYNSLTSQQTVYEDISAKKIDDSNIDYVIDTLLSACPEVSQRYKEIMKEVISRSENKLSHTL</sequence>
<protein>
    <submittedName>
        <fullName evidence="1">Uncharacterized protein</fullName>
    </submittedName>
</protein>
<reference evidence="2 4" key="1">
    <citation type="submission" date="2016-10" db="EMBL/GenBank/DDBJ databases">
        <authorList>
            <person name="Varghese N."/>
            <person name="Submissions S."/>
        </authorList>
    </citation>
    <scope>NUCLEOTIDE SEQUENCE [LARGE SCALE GENOMIC DNA]</scope>
    <source>
        <strain evidence="2 4">NLAE-zl-C224</strain>
    </source>
</reference>
<evidence type="ECO:0000313" key="3">
    <source>
        <dbReference type="EMBL" id="SQB34239.1"/>
    </source>
</evidence>
<organism evidence="1 6">
    <name type="scientific">Clostridium cochlearium</name>
    <dbReference type="NCBI Taxonomy" id="1494"/>
    <lineage>
        <taxon>Bacteria</taxon>
        <taxon>Bacillati</taxon>
        <taxon>Bacillota</taxon>
        <taxon>Clostridia</taxon>
        <taxon>Eubacteriales</taxon>
        <taxon>Clostridiaceae</taxon>
        <taxon>Clostridium</taxon>
    </lineage>
</organism>
<evidence type="ECO:0000313" key="4">
    <source>
        <dbReference type="Proteomes" id="UP000198811"/>
    </source>
</evidence>
<dbReference type="RefSeq" id="WP_089867433.1">
    <property type="nucleotide sequence ID" value="NZ_FNGL01000023.1"/>
</dbReference>
<dbReference type="Proteomes" id="UP000528432">
    <property type="component" value="Unassembled WGS sequence"/>
</dbReference>
<evidence type="ECO:0000313" key="1">
    <source>
        <dbReference type="EMBL" id="NOH16027.1"/>
    </source>
</evidence>
<name>A0A239Z4S5_CLOCO</name>
<evidence type="ECO:0000313" key="5">
    <source>
        <dbReference type="Proteomes" id="UP000250223"/>
    </source>
</evidence>
<evidence type="ECO:0000313" key="6">
    <source>
        <dbReference type="Proteomes" id="UP000528432"/>
    </source>
</evidence>
<dbReference type="Proteomes" id="UP000198811">
    <property type="component" value="Unassembled WGS sequence"/>
</dbReference>
<reference evidence="3 5" key="2">
    <citation type="submission" date="2018-06" db="EMBL/GenBank/DDBJ databases">
        <authorList>
            <consortium name="Pathogen Informatics"/>
            <person name="Doyle S."/>
        </authorList>
    </citation>
    <scope>NUCLEOTIDE SEQUENCE [LARGE SCALE GENOMIC DNA]</scope>
    <source>
        <strain evidence="3 5">NCTC13028</strain>
    </source>
</reference>
<reference evidence="1 6" key="3">
    <citation type="submission" date="2020-05" db="EMBL/GenBank/DDBJ databases">
        <title>Draft genome sequence of Clostridium cochlearium strain AGROS13 isolated from a sheep dairy farm in New Zealand.</title>
        <authorList>
            <person name="Gupta T.B."/>
            <person name="Jauregui R."/>
            <person name="Risson A.N."/>
            <person name="Brightwell G."/>
            <person name="Maclean P."/>
        </authorList>
    </citation>
    <scope>NUCLEOTIDE SEQUENCE [LARGE SCALE GENOMIC DNA]</scope>
    <source>
        <strain evidence="1 6">AGROS13</strain>
    </source>
</reference>
<proteinExistence type="predicted"/>
<dbReference type="EMBL" id="UAWC01000007">
    <property type="protein sequence ID" value="SQB34239.1"/>
    <property type="molecule type" value="Genomic_DNA"/>
</dbReference>